<name>A0A5N6TRN9_ASPAV</name>
<dbReference type="Gene3D" id="3.40.395.10">
    <property type="entry name" value="Adenoviral Proteinase, Chain A"/>
    <property type="match status" value="1"/>
</dbReference>
<feature type="region of interest" description="Disordered" evidence="1">
    <location>
        <begin position="64"/>
        <end position="171"/>
    </location>
</feature>
<reference evidence="2 3" key="1">
    <citation type="submission" date="2019-04" db="EMBL/GenBank/DDBJ databases">
        <title>Friends and foes A comparative genomics study of 23 Aspergillus species from section Flavi.</title>
        <authorList>
            <consortium name="DOE Joint Genome Institute"/>
            <person name="Kjaerbolling I."/>
            <person name="Vesth T."/>
            <person name="Frisvad J.C."/>
            <person name="Nybo J.L."/>
            <person name="Theobald S."/>
            <person name="Kildgaard S."/>
            <person name="Isbrandt T."/>
            <person name="Kuo A."/>
            <person name="Sato A."/>
            <person name="Lyhne E.K."/>
            <person name="Kogle M.E."/>
            <person name="Wiebenga A."/>
            <person name="Kun R.S."/>
            <person name="Lubbers R.J."/>
            <person name="Makela M.R."/>
            <person name="Barry K."/>
            <person name="Chovatia M."/>
            <person name="Clum A."/>
            <person name="Daum C."/>
            <person name="Haridas S."/>
            <person name="He G."/>
            <person name="LaButti K."/>
            <person name="Lipzen A."/>
            <person name="Mondo S."/>
            <person name="Riley R."/>
            <person name="Salamov A."/>
            <person name="Simmons B.A."/>
            <person name="Magnuson J.K."/>
            <person name="Henrissat B."/>
            <person name="Mortensen U.H."/>
            <person name="Larsen T.O."/>
            <person name="Devries R.P."/>
            <person name="Grigoriev I.V."/>
            <person name="Machida M."/>
            <person name="Baker S.E."/>
            <person name="Andersen M.R."/>
        </authorList>
    </citation>
    <scope>NUCLEOTIDE SEQUENCE [LARGE SCALE GENOMIC DNA]</scope>
    <source>
        <strain evidence="2 3">IBT 18842</strain>
    </source>
</reference>
<evidence type="ECO:0000256" key="1">
    <source>
        <dbReference type="SAM" id="MobiDB-lite"/>
    </source>
</evidence>
<accession>A0A5N6TRN9</accession>
<evidence type="ECO:0000313" key="2">
    <source>
        <dbReference type="EMBL" id="KAE8149028.1"/>
    </source>
</evidence>
<dbReference type="InterPro" id="IPR038765">
    <property type="entry name" value="Papain-like_cys_pep_sf"/>
</dbReference>
<gene>
    <name evidence="2" type="ORF">BDV25DRAFT_141190</name>
</gene>
<sequence>MQEREESKEPRKVQERLIIHLRQFVDILTSDVDIDISHTPEFYTTVQQLCEKAPEAAQMIAQTIQENITNSPGRKRKRTKDPSYRPPKGTNRATPPASISGDESNLDENLGASSDFRGGSLTSSSQRDDGNNKKDRDAPMTDADAPTDASTTLGSEGFATSSKMQSQHKEPLPHVLPESVLCKELLSTQQISITPPKLINSNPPSPQTEEIYREKIPTSLESISSIGRSTSTIIFPATRSITDLTTEAAYTIYGLIKHQDGIPSDIHKQILKSPQQEQPGASAVSTSNDWSDGATWIQVLEMGASQSRRVTIENMLEYMGAWQWYNSQVELALKTVKTKNKQPVKSQGARSHVMDTIENRYLTGVGVVSLHEDESNSLFKGRPAGTCAMDKKRQHIKMQLNRGKMCIKLVEELGVGILFDRNIWKYIKLSKDRFNTLVKDIQADTRHMKLLQILEPQLEQLVQNGLPDLHRFYNDLNKAELLPQDTLRELSISFALDEDPLPEGQLNAAIEYLIHNIKTKVLHQETFGIDDAVTINNGSGISCDIFDQLRPGKWLNQWTIYALMQLCDKPEYVDYNLSIALDERSENQLQPINQPLRKWANKIATLRAKAKKASLVFFCPINRQANHFSLLEVNDRERAIRHYDSMSDFETTERMSKLVEEQFGDLRFTFEEVVNISPGPINTF</sequence>
<dbReference type="EMBL" id="ML742137">
    <property type="protein sequence ID" value="KAE8149028.1"/>
    <property type="molecule type" value="Genomic_DNA"/>
</dbReference>
<proteinExistence type="predicted"/>
<dbReference type="AlphaFoldDB" id="A0A5N6TRN9"/>
<feature type="compositionally biased region" description="Low complexity" evidence="1">
    <location>
        <begin position="140"/>
        <end position="152"/>
    </location>
</feature>
<feature type="compositionally biased region" description="Basic and acidic residues" evidence="1">
    <location>
        <begin position="126"/>
        <end position="139"/>
    </location>
</feature>
<evidence type="ECO:0000313" key="3">
    <source>
        <dbReference type="Proteomes" id="UP000325780"/>
    </source>
</evidence>
<dbReference type="OrthoDB" id="5084510at2759"/>
<dbReference type="Proteomes" id="UP000325780">
    <property type="component" value="Unassembled WGS sequence"/>
</dbReference>
<organism evidence="2 3">
    <name type="scientific">Aspergillus avenaceus</name>
    <dbReference type="NCBI Taxonomy" id="36643"/>
    <lineage>
        <taxon>Eukaryota</taxon>
        <taxon>Fungi</taxon>
        <taxon>Dikarya</taxon>
        <taxon>Ascomycota</taxon>
        <taxon>Pezizomycotina</taxon>
        <taxon>Eurotiomycetes</taxon>
        <taxon>Eurotiomycetidae</taxon>
        <taxon>Eurotiales</taxon>
        <taxon>Aspergillaceae</taxon>
        <taxon>Aspergillus</taxon>
        <taxon>Aspergillus subgen. Circumdati</taxon>
    </lineage>
</organism>
<protein>
    <submittedName>
        <fullName evidence="2">Uncharacterized protein</fullName>
    </submittedName>
</protein>
<keyword evidence="3" id="KW-1185">Reference proteome</keyword>
<dbReference type="SUPFAM" id="SSF54001">
    <property type="entry name" value="Cysteine proteinases"/>
    <property type="match status" value="1"/>
</dbReference>